<evidence type="ECO:0000256" key="3">
    <source>
        <dbReference type="ARBA" id="ARBA00022452"/>
    </source>
</evidence>
<evidence type="ECO:0000256" key="2">
    <source>
        <dbReference type="ARBA" id="ARBA00022448"/>
    </source>
</evidence>
<comment type="similarity">
    <text evidence="12 14">Belongs to the TonB-dependent receptor family.</text>
</comment>
<keyword evidence="8" id="KW-0406">Ion transport</keyword>
<evidence type="ECO:0000256" key="9">
    <source>
        <dbReference type="ARBA" id="ARBA00023077"/>
    </source>
</evidence>
<dbReference type="PANTHER" id="PTHR32552">
    <property type="entry name" value="FERRICHROME IRON RECEPTOR-RELATED"/>
    <property type="match status" value="1"/>
</dbReference>
<feature type="domain" description="Secretin/TonB short N-terminal" evidence="16">
    <location>
        <begin position="75"/>
        <end position="126"/>
    </location>
</feature>
<dbReference type="InterPro" id="IPR036942">
    <property type="entry name" value="Beta-barrel_TonB_sf"/>
</dbReference>
<proteinExistence type="inferred from homology"/>
<keyword evidence="10 12" id="KW-0472">Membrane</keyword>
<dbReference type="Gene3D" id="2.40.170.20">
    <property type="entry name" value="TonB-dependent receptor, beta-barrel domain"/>
    <property type="match status" value="1"/>
</dbReference>
<dbReference type="GO" id="GO:0009279">
    <property type="term" value="C:cell outer membrane"/>
    <property type="evidence" value="ECO:0007669"/>
    <property type="project" value="UniProtKB-SubCell"/>
</dbReference>
<keyword evidence="17" id="KW-0675">Receptor</keyword>
<evidence type="ECO:0000256" key="6">
    <source>
        <dbReference type="ARBA" id="ARBA00022729"/>
    </source>
</evidence>
<keyword evidence="4" id="KW-0410">Iron transport</keyword>
<dbReference type="InterPro" id="IPR012910">
    <property type="entry name" value="Plug_dom"/>
</dbReference>
<keyword evidence="2 12" id="KW-0813">Transport</keyword>
<dbReference type="Gene3D" id="3.55.50.30">
    <property type="match status" value="1"/>
</dbReference>
<evidence type="ECO:0000256" key="8">
    <source>
        <dbReference type="ARBA" id="ARBA00023065"/>
    </source>
</evidence>
<gene>
    <name evidence="17" type="ORF">FBZ90_11781</name>
</gene>
<dbReference type="Pfam" id="PF07660">
    <property type="entry name" value="STN"/>
    <property type="match status" value="1"/>
</dbReference>
<dbReference type="PROSITE" id="PS52016">
    <property type="entry name" value="TONB_DEPENDENT_REC_3"/>
    <property type="match status" value="1"/>
</dbReference>
<keyword evidence="7" id="KW-0408">Iron</keyword>
<dbReference type="InterPro" id="IPR010917">
    <property type="entry name" value="TonB_rcpt_CS"/>
</dbReference>
<evidence type="ECO:0000256" key="5">
    <source>
        <dbReference type="ARBA" id="ARBA00022692"/>
    </source>
</evidence>
<keyword evidence="11 12" id="KW-0998">Cell outer membrane</keyword>
<dbReference type="AlphaFoldDB" id="A0A560GSV8"/>
<feature type="chain" id="PRO_5022128781" evidence="15">
    <location>
        <begin position="32"/>
        <end position="816"/>
    </location>
</feature>
<dbReference type="EMBL" id="VITR01000017">
    <property type="protein sequence ID" value="TWB36520.1"/>
    <property type="molecule type" value="Genomic_DNA"/>
</dbReference>
<keyword evidence="18" id="KW-1185">Reference proteome</keyword>
<dbReference type="InterPro" id="IPR000531">
    <property type="entry name" value="Beta-barrel_TonB"/>
</dbReference>
<reference evidence="17 18" key="1">
    <citation type="submission" date="2019-06" db="EMBL/GenBank/DDBJ databases">
        <title>Genomic Encyclopedia of Type Strains, Phase IV (KMG-V): Genome sequencing to study the core and pangenomes of soil and plant-associated prokaryotes.</title>
        <authorList>
            <person name="Whitman W."/>
        </authorList>
    </citation>
    <scope>NUCLEOTIDE SEQUENCE [LARGE SCALE GENOMIC DNA]</scope>
    <source>
        <strain evidence="17 18">BR 11622</strain>
    </source>
</reference>
<name>A0A560GSV8_9PROT</name>
<evidence type="ECO:0000256" key="4">
    <source>
        <dbReference type="ARBA" id="ARBA00022496"/>
    </source>
</evidence>
<evidence type="ECO:0000259" key="16">
    <source>
        <dbReference type="SMART" id="SM00965"/>
    </source>
</evidence>
<dbReference type="Pfam" id="PF07715">
    <property type="entry name" value="Plug"/>
    <property type="match status" value="1"/>
</dbReference>
<evidence type="ECO:0000256" key="15">
    <source>
        <dbReference type="SAM" id="SignalP"/>
    </source>
</evidence>
<evidence type="ECO:0000256" key="12">
    <source>
        <dbReference type="PROSITE-ProRule" id="PRU01360"/>
    </source>
</evidence>
<dbReference type="Proteomes" id="UP000315751">
    <property type="component" value="Unassembled WGS sequence"/>
</dbReference>
<dbReference type="Pfam" id="PF00593">
    <property type="entry name" value="TonB_dep_Rec_b-barrel"/>
    <property type="match status" value="1"/>
</dbReference>
<keyword evidence="3 12" id="KW-1134">Transmembrane beta strand</keyword>
<feature type="short sequence motif" description="TonB C-terminal box" evidence="13">
    <location>
        <begin position="799"/>
        <end position="816"/>
    </location>
</feature>
<evidence type="ECO:0000256" key="11">
    <source>
        <dbReference type="ARBA" id="ARBA00023237"/>
    </source>
</evidence>
<keyword evidence="9 14" id="KW-0798">TonB box</keyword>
<feature type="signal peptide" evidence="15">
    <location>
        <begin position="1"/>
        <end position="31"/>
    </location>
</feature>
<keyword evidence="5 12" id="KW-0812">Transmembrane</keyword>
<dbReference type="SMART" id="SM00965">
    <property type="entry name" value="STN"/>
    <property type="match status" value="1"/>
</dbReference>
<evidence type="ECO:0000256" key="13">
    <source>
        <dbReference type="PROSITE-ProRule" id="PRU10144"/>
    </source>
</evidence>
<comment type="subcellular location">
    <subcellularLocation>
        <location evidence="1 12">Cell outer membrane</location>
        <topology evidence="1 12">Multi-pass membrane protein</topology>
    </subcellularLocation>
</comment>
<dbReference type="PROSITE" id="PS01156">
    <property type="entry name" value="TONB_DEPENDENT_REC_2"/>
    <property type="match status" value="1"/>
</dbReference>
<keyword evidence="6 15" id="KW-0732">Signal</keyword>
<evidence type="ECO:0000313" key="17">
    <source>
        <dbReference type="EMBL" id="TWB36520.1"/>
    </source>
</evidence>
<evidence type="ECO:0000313" key="18">
    <source>
        <dbReference type="Proteomes" id="UP000315751"/>
    </source>
</evidence>
<dbReference type="InterPro" id="IPR011662">
    <property type="entry name" value="Secretin/TonB_short_N"/>
</dbReference>
<sequence length="816" mass="87352">MAFHHGKTALGRWRRSLVVGTALACAWAAWAAQAQAQAQVPASSAQGPAQVQAQVQLPAQPLAASLEALSRQTDTNILFAPDMVAGRTAPAVDGHMSVWDAVVRLLAGSGLEVVPDAGGGLVVRKAVPHAAAGEGAPYAAADLTEILVTAQRREEKLQDVPVAVTALTAKALRDQRITNLQDVSRVTPGLLVSSFNYSSPTIAIRGASNTFTQIGVNRPVAVVLDDVFITRSSAAMFDLFDLESVQVLRGPQGTLFGRNVTGGAILLNTRKPSFTTPEGAVSIGYGNYNAVDLNALVSGPVSDDVAAKLVVSRRSHDGYGRDRLTGRAEDDLDNTNVRGQVRARAGGVQTLFTLDYSDDHNGGRTLSSLGGGNDGNPRTSELGFPQNFTRHMAGFANNTEIDVGQGTVTAITAYRLSRSVERYSSTGTNYAFLTTGGQQMNDDADDVKDFSEEMRYTSPEWDLGSFVAGLYYLNEDASRQLGTRTYAARTGVLTTNQLASQSVDTDSISGFLDGTVNLPADLKLTLGGRYTLDQKQGNLVRTNYLAPAAGFRTGDLNSAWAQFTPRAVLSWRPLSDTMLYASMAKGFTSGGYNTEASSLAAIVTPFNPEKVTNYEVGAKTGWWDQRLTANLALFHLDYRDKQEFVQNTVTGIGTILNAAKATSEGAELELGLHPVQGLDLTAAYAYLDTAYDDFFIARVVNNTGHPLGSSPKHKVALTANYETPVGALGFLSGNVSYSWLDDYYTGATKSPQLFVPAYDLVNASLSFETPNRRYRLTLWGKNLFDTAFLQTPSTAGVLSEYLGPPRTFGATLTVVF</sequence>
<comment type="caution">
    <text evidence="17">The sequence shown here is derived from an EMBL/GenBank/DDBJ whole genome shotgun (WGS) entry which is preliminary data.</text>
</comment>
<protein>
    <submittedName>
        <fullName evidence="17">Iron complex outermembrane receptor protein</fullName>
    </submittedName>
</protein>
<evidence type="ECO:0000256" key="1">
    <source>
        <dbReference type="ARBA" id="ARBA00004571"/>
    </source>
</evidence>
<dbReference type="RefSeq" id="WP_246130783.1">
    <property type="nucleotide sequence ID" value="NZ_VITR01000017.1"/>
</dbReference>
<accession>A0A560GSV8</accession>
<evidence type="ECO:0000256" key="14">
    <source>
        <dbReference type="RuleBase" id="RU003357"/>
    </source>
</evidence>
<dbReference type="GO" id="GO:0006826">
    <property type="term" value="P:iron ion transport"/>
    <property type="evidence" value="ECO:0007669"/>
    <property type="project" value="UniProtKB-KW"/>
</dbReference>
<dbReference type="CDD" id="cd01347">
    <property type="entry name" value="ligand_gated_channel"/>
    <property type="match status" value="1"/>
</dbReference>
<organism evidence="17 18">
    <name type="scientific">Nitrospirillum amazonense</name>
    <dbReference type="NCBI Taxonomy" id="28077"/>
    <lineage>
        <taxon>Bacteria</taxon>
        <taxon>Pseudomonadati</taxon>
        <taxon>Pseudomonadota</taxon>
        <taxon>Alphaproteobacteria</taxon>
        <taxon>Rhodospirillales</taxon>
        <taxon>Azospirillaceae</taxon>
        <taxon>Nitrospirillum</taxon>
    </lineage>
</organism>
<dbReference type="PANTHER" id="PTHR32552:SF81">
    <property type="entry name" value="TONB-DEPENDENT OUTER MEMBRANE RECEPTOR"/>
    <property type="match status" value="1"/>
</dbReference>
<evidence type="ECO:0000256" key="10">
    <source>
        <dbReference type="ARBA" id="ARBA00023136"/>
    </source>
</evidence>
<dbReference type="SUPFAM" id="SSF56935">
    <property type="entry name" value="Porins"/>
    <property type="match status" value="1"/>
</dbReference>
<evidence type="ECO:0000256" key="7">
    <source>
        <dbReference type="ARBA" id="ARBA00023004"/>
    </source>
</evidence>
<dbReference type="InterPro" id="IPR039426">
    <property type="entry name" value="TonB-dep_rcpt-like"/>
</dbReference>